<sequence>MAKYTAYNLVRAVSLLPRNTNYNYVNPRTPGLIHIENVNLPAGPIQIRRWNPRKGENYVGSSVESISSEMIWRVANAVNLGEPINLDRILGGSYNTRSVLETLMALTPEFYYCYPGRIKDIDGHSSIEHGHKHLIWLPDEPHEQGVLTEKQVPNMAISEIPLQSVTYDNLILPDNMAVGGDMNIEVVRRHTQIQIALYLIGLQLGYRTWIAQNDKGIIYKDKPLIEQPGIIPALGTENIISAFPGAEPSARFIDCIWFQNHRFMPAVMEVEHTTGVTSGLTRMKGLQDAMPAFNTRYVIVAPDNDREKVVEEANRQQFLSLDARYFSYSSVEELYYICTHRNLHGVTQEFLDCYMEKVCVN</sequence>
<accession>A0A174Z5N2</accession>
<protein>
    <recommendedName>
        <fullName evidence="3">Restriction endonuclease</fullName>
    </recommendedName>
</protein>
<reference evidence="1 2" key="1">
    <citation type="submission" date="2015-09" db="EMBL/GenBank/DDBJ databases">
        <authorList>
            <consortium name="Pathogen Informatics"/>
        </authorList>
    </citation>
    <scope>NUCLEOTIDE SEQUENCE [LARGE SCALE GENOMIC DNA]</scope>
    <source>
        <strain evidence="1 2">2789STDY5834928</strain>
    </source>
</reference>
<dbReference type="EMBL" id="CZBY01000001">
    <property type="protein sequence ID" value="CUQ81207.1"/>
    <property type="molecule type" value="Genomic_DNA"/>
</dbReference>
<proteinExistence type="predicted"/>
<name>A0A174Z5N2_9FIRM</name>
<dbReference type="AlphaFoldDB" id="A0A174Z5N2"/>
<dbReference type="STRING" id="39492.ERS852540_00222"/>
<gene>
    <name evidence="1" type="ORF">ERS852540_00222</name>
</gene>
<evidence type="ECO:0000313" key="2">
    <source>
        <dbReference type="Proteomes" id="UP000095662"/>
    </source>
</evidence>
<dbReference type="Proteomes" id="UP000095662">
    <property type="component" value="Unassembled WGS sequence"/>
</dbReference>
<dbReference type="OrthoDB" id="6807706at2"/>
<evidence type="ECO:0008006" key="3">
    <source>
        <dbReference type="Google" id="ProtNLM"/>
    </source>
</evidence>
<evidence type="ECO:0000313" key="1">
    <source>
        <dbReference type="EMBL" id="CUQ81207.1"/>
    </source>
</evidence>
<organism evidence="1 2">
    <name type="scientific">[Eubacterium] siraeum</name>
    <dbReference type="NCBI Taxonomy" id="39492"/>
    <lineage>
        <taxon>Bacteria</taxon>
        <taxon>Bacillati</taxon>
        <taxon>Bacillota</taxon>
        <taxon>Clostridia</taxon>
        <taxon>Eubacteriales</taxon>
        <taxon>Oscillospiraceae</taxon>
        <taxon>Oscillospiraceae incertae sedis</taxon>
    </lineage>
</organism>